<dbReference type="PROSITE" id="PS50015">
    <property type="entry name" value="SAP_B"/>
    <property type="match status" value="1"/>
</dbReference>
<dbReference type="AlphaFoldDB" id="A0A8T0DJR5"/>
<dbReference type="Gene3D" id="1.10.225.10">
    <property type="entry name" value="Saposin-like"/>
    <property type="match status" value="2"/>
</dbReference>
<keyword evidence="1" id="KW-1015">Disulfide bond</keyword>
<gene>
    <name evidence="3" type="ORF">P879_05741</name>
</gene>
<name>A0A8T0DJR5_9TREM</name>
<evidence type="ECO:0000313" key="4">
    <source>
        <dbReference type="Proteomes" id="UP000699462"/>
    </source>
</evidence>
<feature type="domain" description="Saposin B-type" evidence="2">
    <location>
        <begin position="155"/>
        <end position="234"/>
    </location>
</feature>
<evidence type="ECO:0000256" key="1">
    <source>
        <dbReference type="ARBA" id="ARBA00023157"/>
    </source>
</evidence>
<accession>A0A8T0DJR5</accession>
<proteinExistence type="predicted"/>
<dbReference type="SUPFAM" id="SSF47862">
    <property type="entry name" value="Saposin"/>
    <property type="match status" value="2"/>
</dbReference>
<dbReference type="InterPro" id="IPR051428">
    <property type="entry name" value="Sphingo_Act-Surfact_Prot"/>
</dbReference>
<dbReference type="InterPro" id="IPR008139">
    <property type="entry name" value="SaposinB_dom"/>
</dbReference>
<dbReference type="EMBL" id="JTDF01004340">
    <property type="protein sequence ID" value="KAF8566977.1"/>
    <property type="molecule type" value="Genomic_DNA"/>
</dbReference>
<evidence type="ECO:0000259" key="2">
    <source>
        <dbReference type="PROSITE" id="PS50015"/>
    </source>
</evidence>
<comment type="caution">
    <text evidence="3">The sequence shown here is derived from an EMBL/GenBank/DDBJ whole genome shotgun (WGS) entry which is preliminary data.</text>
</comment>
<organism evidence="3 4">
    <name type="scientific">Paragonimus westermani</name>
    <dbReference type="NCBI Taxonomy" id="34504"/>
    <lineage>
        <taxon>Eukaryota</taxon>
        <taxon>Metazoa</taxon>
        <taxon>Spiralia</taxon>
        <taxon>Lophotrochozoa</taxon>
        <taxon>Platyhelminthes</taxon>
        <taxon>Trematoda</taxon>
        <taxon>Digenea</taxon>
        <taxon>Plagiorchiida</taxon>
        <taxon>Troglotremata</taxon>
        <taxon>Troglotrematidae</taxon>
        <taxon>Paragonimus</taxon>
    </lineage>
</organism>
<dbReference type="SMART" id="SM00741">
    <property type="entry name" value="SapB"/>
    <property type="match status" value="2"/>
</dbReference>
<reference evidence="3 4" key="1">
    <citation type="submission" date="2019-07" db="EMBL/GenBank/DDBJ databases">
        <title>Annotation for the trematode Paragonimus westermani.</title>
        <authorList>
            <person name="Choi Y.-J."/>
        </authorList>
    </citation>
    <scope>NUCLEOTIDE SEQUENCE [LARGE SCALE GENOMIC DNA]</scope>
    <source>
        <strain evidence="3">180907_Pwestermani</strain>
    </source>
</reference>
<protein>
    <recommendedName>
        <fullName evidence="2">Saposin B-type domain-containing protein</fullName>
    </recommendedName>
</protein>
<evidence type="ECO:0000313" key="3">
    <source>
        <dbReference type="EMBL" id="KAF8566977.1"/>
    </source>
</evidence>
<keyword evidence="4" id="KW-1185">Reference proteome</keyword>
<dbReference type="InterPro" id="IPR011001">
    <property type="entry name" value="Saposin-like"/>
</dbReference>
<sequence>MGTGTRDWKIGQLMSWKGRVCHALKMNMPKCSQMFNELKKKKTEGLNSTVICTTLGKCGELVYMVEQLQNPMCEFCTDLMGNLSMLLQSNVTQGLISGILYGICKQMHTNCDVFINGKLNTYLYSFSQGEAFKWLCGTAFGACPLLQTPNYMLQNLLTCGECLQMMAFAKNVTATAASQQSLKARLQAICDLSSLYSSKCKGRIDSLFSVYMMQVQIGSPEQLCQTLQICPNCALNNTVANFNVTTGTSLNSTTSSTAASNPGN</sequence>
<dbReference type="PANTHER" id="PTHR11480">
    <property type="entry name" value="SAPOSIN-RELATED"/>
    <property type="match status" value="1"/>
</dbReference>
<dbReference type="Proteomes" id="UP000699462">
    <property type="component" value="Unassembled WGS sequence"/>
</dbReference>
<dbReference type="OrthoDB" id="10364466at2759"/>